<dbReference type="SMART" id="SM00382">
    <property type="entry name" value="AAA"/>
    <property type="match status" value="1"/>
</dbReference>
<dbReference type="Proteomes" id="UP001341281">
    <property type="component" value="Chromosome 08"/>
</dbReference>
<feature type="compositionally biased region" description="Polar residues" evidence="3">
    <location>
        <begin position="19"/>
        <end position="31"/>
    </location>
</feature>
<feature type="domain" description="AAA+ ATPase" evidence="4">
    <location>
        <begin position="331"/>
        <end position="467"/>
    </location>
</feature>
<dbReference type="InterPro" id="IPR047008">
    <property type="entry name" value="XRN1_SH3_sf"/>
</dbReference>
<gene>
    <name evidence="5" type="ORF">U9M48_036938</name>
</gene>
<feature type="non-terminal residue" evidence="5">
    <location>
        <position position="578"/>
    </location>
</feature>
<organism evidence="5 6">
    <name type="scientific">Paspalum notatum var. saurae</name>
    <dbReference type="NCBI Taxonomy" id="547442"/>
    <lineage>
        <taxon>Eukaryota</taxon>
        <taxon>Viridiplantae</taxon>
        <taxon>Streptophyta</taxon>
        <taxon>Embryophyta</taxon>
        <taxon>Tracheophyta</taxon>
        <taxon>Spermatophyta</taxon>
        <taxon>Magnoliopsida</taxon>
        <taxon>Liliopsida</taxon>
        <taxon>Poales</taxon>
        <taxon>Poaceae</taxon>
        <taxon>PACMAD clade</taxon>
        <taxon>Panicoideae</taxon>
        <taxon>Andropogonodae</taxon>
        <taxon>Paspaleae</taxon>
        <taxon>Paspalinae</taxon>
        <taxon>Paspalum</taxon>
    </lineage>
</organism>
<evidence type="ECO:0000256" key="1">
    <source>
        <dbReference type="ARBA" id="ARBA00022741"/>
    </source>
</evidence>
<dbReference type="InterPro" id="IPR003959">
    <property type="entry name" value="ATPase_AAA_core"/>
</dbReference>
<dbReference type="Pfam" id="PF00004">
    <property type="entry name" value="AAA"/>
    <property type="match status" value="1"/>
</dbReference>
<protein>
    <recommendedName>
        <fullName evidence="4">AAA+ ATPase domain-containing protein</fullName>
    </recommendedName>
</protein>
<evidence type="ECO:0000256" key="2">
    <source>
        <dbReference type="ARBA" id="ARBA00022840"/>
    </source>
</evidence>
<keyword evidence="2" id="KW-0067">ATP-binding</keyword>
<dbReference type="Gene3D" id="1.10.8.60">
    <property type="match status" value="1"/>
</dbReference>
<dbReference type="PANTHER" id="PTHR45644:SF73">
    <property type="entry name" value="AAA-TYPE ATPASE FAMILY PROTEIN"/>
    <property type="match status" value="1"/>
</dbReference>
<evidence type="ECO:0000259" key="4">
    <source>
        <dbReference type="SMART" id="SM00382"/>
    </source>
</evidence>
<evidence type="ECO:0000256" key="3">
    <source>
        <dbReference type="SAM" id="MobiDB-lite"/>
    </source>
</evidence>
<dbReference type="EMBL" id="CP144752">
    <property type="protein sequence ID" value="WVZ90656.1"/>
    <property type="molecule type" value="Genomic_DNA"/>
</dbReference>
<sequence>TSSKFQESLKDVRSDDEPTSSSGADIVGTSNKNTFREGDRVEYIGDHSLMSTTSAYGYRGKVMLAFETNGSSKVGVRFDNPIPNGNDLGGLCEINHGFFCHAVELQPDSSSGEEVDILALGKLIEVLSEESKNSNLIVLLKDVEKSFTKCTESHAPLSKLPPDVLLGLTLRQRATTIRKPSKNEAQQSDLKKQLEHDTETFKVKANISNFRKILTSNEIECNDLEEYAVSHHLRHIKHAKGAKMVLPIESLKLAFSVVWSTHSENKTSKSALKDVITENKFEEKVLSNIISPNDSGVPFVDIGALGSMKETLKELVVLPLQRPELFNEVKPVKGILLFGPPGTGKTILAKAVAKEAGAKFINMSIFITSKWLGEIEKYVDAIFSLASKLSPAVIFVDEIDRLLGNREKPGEHEAMRRMKNEFMVNWDVFRSKEQEHVIILGATNRPFDLDDDVIQRFPHRLMVSLPDASNRENILRVILSKLRLGPDVDIQSVANMTKGYSLRDLNEKSLAIAEGRPEPPLYGVKDVRPLGMDDLKFSLGQVRASFSPDSTIMNQLVKWNDEFGDGGSRKKETLGYLM</sequence>
<keyword evidence="1" id="KW-0547">Nucleotide-binding</keyword>
<evidence type="ECO:0000313" key="5">
    <source>
        <dbReference type="EMBL" id="WVZ90656.1"/>
    </source>
</evidence>
<dbReference type="GO" id="GO:0005524">
    <property type="term" value="F:ATP binding"/>
    <property type="evidence" value="ECO:0007669"/>
    <property type="project" value="UniProtKB-KW"/>
</dbReference>
<feature type="region of interest" description="Disordered" evidence="3">
    <location>
        <begin position="1"/>
        <end position="31"/>
    </location>
</feature>
<dbReference type="InterPro" id="IPR051701">
    <property type="entry name" value="Mito_OM_Translocase_MSP1"/>
</dbReference>
<dbReference type="GO" id="GO:0005741">
    <property type="term" value="C:mitochondrial outer membrane"/>
    <property type="evidence" value="ECO:0007669"/>
    <property type="project" value="TreeGrafter"/>
</dbReference>
<dbReference type="Gene3D" id="3.40.50.300">
    <property type="entry name" value="P-loop containing nucleotide triphosphate hydrolases"/>
    <property type="match status" value="1"/>
</dbReference>
<proteinExistence type="predicted"/>
<dbReference type="GO" id="GO:0016887">
    <property type="term" value="F:ATP hydrolysis activity"/>
    <property type="evidence" value="ECO:0007669"/>
    <property type="project" value="InterPro"/>
</dbReference>
<dbReference type="InterPro" id="IPR027417">
    <property type="entry name" value="P-loop_NTPase"/>
</dbReference>
<keyword evidence="6" id="KW-1185">Reference proteome</keyword>
<dbReference type="Gene3D" id="2.30.30.750">
    <property type="match status" value="1"/>
</dbReference>
<feature type="compositionally biased region" description="Basic and acidic residues" evidence="3">
    <location>
        <begin position="7"/>
        <end position="16"/>
    </location>
</feature>
<reference evidence="5 6" key="1">
    <citation type="submission" date="2024-02" db="EMBL/GenBank/DDBJ databases">
        <title>High-quality chromosome-scale genome assembly of Pensacola bahiagrass (Paspalum notatum Flugge var. saurae).</title>
        <authorList>
            <person name="Vega J.M."/>
            <person name="Podio M."/>
            <person name="Orjuela J."/>
            <person name="Siena L.A."/>
            <person name="Pessino S.C."/>
            <person name="Combes M.C."/>
            <person name="Mariac C."/>
            <person name="Albertini E."/>
            <person name="Pupilli F."/>
            <person name="Ortiz J.P.A."/>
            <person name="Leblanc O."/>
        </authorList>
    </citation>
    <scope>NUCLEOTIDE SEQUENCE [LARGE SCALE GENOMIC DNA]</scope>
    <source>
        <strain evidence="5">R1</strain>
        <tissue evidence="5">Leaf</tissue>
    </source>
</reference>
<dbReference type="PANTHER" id="PTHR45644">
    <property type="entry name" value="AAA ATPASE, PUTATIVE (AFU_ORTHOLOGUE AFUA_2G12920)-RELATED-RELATED"/>
    <property type="match status" value="1"/>
</dbReference>
<name>A0AAQ3XAK0_PASNO</name>
<dbReference type="SUPFAM" id="SSF52540">
    <property type="entry name" value="P-loop containing nucleoside triphosphate hydrolases"/>
    <property type="match status" value="1"/>
</dbReference>
<evidence type="ECO:0000313" key="6">
    <source>
        <dbReference type="Proteomes" id="UP001341281"/>
    </source>
</evidence>
<accession>A0AAQ3XAK0</accession>
<dbReference type="InterPro" id="IPR003593">
    <property type="entry name" value="AAA+_ATPase"/>
</dbReference>
<dbReference type="AlphaFoldDB" id="A0AAQ3XAK0"/>